<keyword evidence="1" id="KW-1133">Transmembrane helix</keyword>
<feature type="transmembrane region" description="Helical" evidence="1">
    <location>
        <begin position="78"/>
        <end position="96"/>
    </location>
</feature>
<feature type="transmembrane region" description="Helical" evidence="1">
    <location>
        <begin position="29"/>
        <end position="51"/>
    </location>
</feature>
<keyword evidence="1" id="KW-0472">Membrane</keyword>
<feature type="transmembrane region" description="Helical" evidence="1">
    <location>
        <begin position="421"/>
        <end position="439"/>
    </location>
</feature>
<feature type="transmembrane region" description="Helical" evidence="1">
    <location>
        <begin position="218"/>
        <end position="234"/>
    </location>
</feature>
<feature type="transmembrane region" description="Helical" evidence="1">
    <location>
        <begin position="129"/>
        <end position="151"/>
    </location>
</feature>
<dbReference type="Proteomes" id="UP000198945">
    <property type="component" value="Unassembled WGS sequence"/>
</dbReference>
<gene>
    <name evidence="2" type="ORF">SAMN04515654_12828</name>
</gene>
<organism evidence="2 3">
    <name type="scientific">Halanaerobium congolense</name>
    <dbReference type="NCBI Taxonomy" id="54121"/>
    <lineage>
        <taxon>Bacteria</taxon>
        <taxon>Bacillati</taxon>
        <taxon>Bacillota</taxon>
        <taxon>Clostridia</taxon>
        <taxon>Halanaerobiales</taxon>
        <taxon>Halanaerobiaceae</taxon>
        <taxon>Halanaerobium</taxon>
    </lineage>
</organism>
<feature type="transmembrane region" description="Helical" evidence="1">
    <location>
        <begin position="363"/>
        <end position="384"/>
    </location>
</feature>
<dbReference type="AlphaFoldDB" id="A0A1G8R340"/>
<sequence length="452" mass="53644">MSYLLNIINIISIILIEGVRKREKNKFDILFFVNGYFMIYFAIIPILFQLFGRDIKEYFSYVPVWIRYINFDLVSFKYANLIIFCGYIMLILGYYFDEVINQTGSSDLTAKKKKYIHVISYKTIKKTAFLLFLISIISILGYTSHFGGPIRALVKAEQFRGHDAPFFKLRYLKYFISLILPTSIFYYILQKKSLKYKILFIISLIFSIYYLLLNAGRAPILMYLLFFVLFNLEMKKKRFGLFTLFIIFILAILFAVYGNTILLFLLEGEIRYDESNLYYKLLKFIEQLSPSFSNVLKVPEFIDIDNSYLYFKEYILWPIQILPKSNAIFEFIGIQNHSTSTKIHTEYFNSPSGMGMPVDLLTFGYYQLSFLGVMINSFLFGYVLKKIEYIFKYEDQDIILAIKIWSILFIMNLLIYFEIPVIIIGKIHYWLPILFVFVYRKKSRKIVHKKIN</sequence>
<evidence type="ECO:0000256" key="1">
    <source>
        <dbReference type="SAM" id="Phobius"/>
    </source>
</evidence>
<feature type="transmembrane region" description="Helical" evidence="1">
    <location>
        <begin position="171"/>
        <end position="189"/>
    </location>
</feature>
<feature type="transmembrane region" description="Helical" evidence="1">
    <location>
        <begin position="396"/>
        <end position="415"/>
    </location>
</feature>
<accession>A0A1G8R340</accession>
<proteinExistence type="predicted"/>
<dbReference type="NCBIfam" id="TIGR04370">
    <property type="entry name" value="glyco_rpt_poly"/>
    <property type="match status" value="1"/>
</dbReference>
<feature type="transmembrane region" description="Helical" evidence="1">
    <location>
        <begin position="196"/>
        <end position="212"/>
    </location>
</feature>
<evidence type="ECO:0000313" key="3">
    <source>
        <dbReference type="Proteomes" id="UP000198945"/>
    </source>
</evidence>
<reference evidence="2 3" key="1">
    <citation type="submission" date="2016-10" db="EMBL/GenBank/DDBJ databases">
        <authorList>
            <person name="de Groot N.N."/>
        </authorList>
    </citation>
    <scope>NUCLEOTIDE SEQUENCE [LARGE SCALE GENOMIC DNA]</scope>
    <source>
        <strain evidence="2 3">WG7</strain>
    </source>
</reference>
<dbReference type="RefSeq" id="WP_089717322.1">
    <property type="nucleotide sequence ID" value="NZ_FNEH01000028.1"/>
</dbReference>
<dbReference type="EMBL" id="FNEH01000028">
    <property type="protein sequence ID" value="SDJ11424.1"/>
    <property type="molecule type" value="Genomic_DNA"/>
</dbReference>
<evidence type="ECO:0000313" key="2">
    <source>
        <dbReference type="EMBL" id="SDJ11424.1"/>
    </source>
</evidence>
<feature type="transmembrane region" description="Helical" evidence="1">
    <location>
        <begin position="241"/>
        <end position="266"/>
    </location>
</feature>
<keyword evidence="1" id="KW-0812">Transmembrane</keyword>
<protein>
    <submittedName>
        <fullName evidence="2">Oligosaccharide repeat unit polymerase</fullName>
    </submittedName>
</protein>
<name>A0A1G8R340_9FIRM</name>